<dbReference type="Pfam" id="PF13538">
    <property type="entry name" value="UvrD_C_2"/>
    <property type="match status" value="1"/>
</dbReference>
<keyword evidence="3 11" id="KW-0227">DNA damage</keyword>
<evidence type="ECO:0000313" key="14">
    <source>
        <dbReference type="EMBL" id="MDP5135040.1"/>
    </source>
</evidence>
<evidence type="ECO:0000256" key="1">
    <source>
        <dbReference type="ARBA" id="ARBA00022722"/>
    </source>
</evidence>
<dbReference type="Pfam" id="PF13245">
    <property type="entry name" value="AAA_19"/>
    <property type="match status" value="1"/>
</dbReference>
<keyword evidence="5 11" id="KW-0347">Helicase</keyword>
<dbReference type="PANTHER" id="PTHR43788:SF6">
    <property type="entry name" value="DNA HELICASE B"/>
    <property type="match status" value="1"/>
</dbReference>
<evidence type="ECO:0000256" key="4">
    <source>
        <dbReference type="ARBA" id="ARBA00022801"/>
    </source>
</evidence>
<keyword evidence="15" id="KW-1185">Reference proteome</keyword>
<evidence type="ECO:0000259" key="13">
    <source>
        <dbReference type="Pfam" id="PF21185"/>
    </source>
</evidence>
<evidence type="ECO:0000256" key="6">
    <source>
        <dbReference type="ARBA" id="ARBA00022839"/>
    </source>
</evidence>
<evidence type="ECO:0000256" key="3">
    <source>
        <dbReference type="ARBA" id="ARBA00022763"/>
    </source>
</evidence>
<dbReference type="CDD" id="cd18809">
    <property type="entry name" value="SF1_C_RecD"/>
    <property type="match status" value="1"/>
</dbReference>
<protein>
    <recommendedName>
        <fullName evidence="11">RecBCD enzyme subunit RecD</fullName>
        <ecNumber evidence="11">5.6.2.3</ecNumber>
    </recommendedName>
    <alternativeName>
        <fullName evidence="11">DNA 5'-3' helicase subunit RecD</fullName>
    </alternativeName>
    <alternativeName>
        <fullName evidence="11">Exonuclease V subunit RecD</fullName>
        <shortName evidence="11">ExoV subunit RecD</shortName>
    </alternativeName>
    <alternativeName>
        <fullName evidence="11">Helicase/nuclease RecBCD subunit RecD</fullName>
    </alternativeName>
</protein>
<dbReference type="NCBIfam" id="TIGR01447">
    <property type="entry name" value="recD"/>
    <property type="match status" value="1"/>
</dbReference>
<name>A0ABT9HV87_9GAMM</name>
<comment type="miscellaneous">
    <text evidence="11">In the RecBCD complex, RecB has a slow 3'-5' helicase, an exonuclease activity and loads RecA onto ssDNA, RecD has a fast 5'-3' helicase activity, while RecC stimulates the ATPase and processivity of the RecB helicase and contributes to recognition of the Chi site.</text>
</comment>
<evidence type="ECO:0000256" key="10">
    <source>
        <dbReference type="ARBA" id="ARBA00023235"/>
    </source>
</evidence>
<dbReference type="EMBL" id="JAPJDZ010000005">
    <property type="protein sequence ID" value="MDP5135040.1"/>
    <property type="molecule type" value="Genomic_DNA"/>
</dbReference>
<dbReference type="InterPro" id="IPR041851">
    <property type="entry name" value="RecD_N_sf"/>
</dbReference>
<dbReference type="HAMAP" id="MF_01487">
    <property type="entry name" value="RecD"/>
    <property type="match status" value="1"/>
</dbReference>
<dbReference type="PANTHER" id="PTHR43788">
    <property type="entry name" value="DNA2/NAM7 HELICASE FAMILY MEMBER"/>
    <property type="match status" value="1"/>
</dbReference>
<dbReference type="InterPro" id="IPR050534">
    <property type="entry name" value="Coronavir_polyprotein_1ab"/>
</dbReference>
<dbReference type="EC" id="5.6.2.3" evidence="11"/>
<dbReference type="RefSeq" id="WP_305973898.1">
    <property type="nucleotide sequence ID" value="NZ_JAPJDZ010000005.1"/>
</dbReference>
<proteinExistence type="inferred from homology"/>
<dbReference type="CDD" id="cd17933">
    <property type="entry name" value="DEXSc_RecD-like"/>
    <property type="match status" value="1"/>
</dbReference>
<reference evidence="14 15" key="1">
    <citation type="submission" date="2022-11" db="EMBL/GenBank/DDBJ databases">
        <title>Viruses from the air-sea interface of a natural surface slick.</title>
        <authorList>
            <person name="Rahlff J."/>
            <person name="Holmfeldt K."/>
        </authorList>
    </citation>
    <scope>NUCLEOTIDE SEQUENCE [LARGE SCALE GENOMIC DNA]</scope>
    <source>
        <strain evidence="14 15">SMS4</strain>
    </source>
</reference>
<feature type="domain" description="RecBCD enzyme subunit RecD N-terminal" evidence="13">
    <location>
        <begin position="44"/>
        <end position="154"/>
    </location>
</feature>
<dbReference type="SUPFAM" id="SSF52540">
    <property type="entry name" value="P-loop containing nucleoside triphosphate hydrolases"/>
    <property type="match status" value="2"/>
</dbReference>
<keyword evidence="8 11" id="KW-0238">DNA-binding</keyword>
<dbReference type="Proteomes" id="UP001231109">
    <property type="component" value="Unassembled WGS sequence"/>
</dbReference>
<dbReference type="InterPro" id="IPR027785">
    <property type="entry name" value="UvrD-like_helicase_C"/>
</dbReference>
<feature type="binding site" evidence="11">
    <location>
        <begin position="222"/>
        <end position="229"/>
    </location>
    <ligand>
        <name>ATP</name>
        <dbReference type="ChEBI" id="CHEBI:30616"/>
    </ligand>
</feature>
<comment type="function">
    <text evidence="11">A helicase/nuclease that prepares dsDNA breaks (DSB) for recombinational DNA repair. Binds to DSBs and unwinds DNA via a highly rapid and processive ATP-dependent bidirectional helicase activity. Unwinds dsDNA until it encounters a Chi (crossover hotspot instigator) sequence from the 3' direction. Cuts ssDNA a few nucleotides 3' to the Chi site. The properties and activities of the enzyme are changed at Chi. The Chi-altered holoenzyme produces a long 3'-ssDNA overhang and facilitates RecA-binding to the ssDNA for homologous DNA recombination and repair. Holoenzyme degrades any linearized DNA that is unable to undergo homologous recombination. In the holoenzyme this subunit has ssDNA-dependent ATPase and 5'-3' helicase activity. When added to pre-assembled RecBC greatly stimulates nuclease activity and augments holoenzyme processivity. Negatively regulates the RecA-loading ability of RecBCD.</text>
</comment>
<evidence type="ECO:0000256" key="7">
    <source>
        <dbReference type="ARBA" id="ARBA00022840"/>
    </source>
</evidence>
<comment type="catalytic activity">
    <reaction evidence="11">
        <text>ATP + H2O = ADP + phosphate + H(+)</text>
        <dbReference type="Rhea" id="RHEA:13065"/>
        <dbReference type="ChEBI" id="CHEBI:15377"/>
        <dbReference type="ChEBI" id="CHEBI:15378"/>
        <dbReference type="ChEBI" id="CHEBI:30616"/>
        <dbReference type="ChEBI" id="CHEBI:43474"/>
        <dbReference type="ChEBI" id="CHEBI:456216"/>
        <dbReference type="EC" id="5.6.2.3"/>
    </reaction>
</comment>
<keyword evidence="9 11" id="KW-0234">DNA repair</keyword>
<dbReference type="Pfam" id="PF21185">
    <property type="entry name" value="RecD_N"/>
    <property type="match status" value="1"/>
</dbReference>
<dbReference type="InterPro" id="IPR049550">
    <property type="entry name" value="RecD_N"/>
</dbReference>
<keyword evidence="2 11" id="KW-0547">Nucleotide-binding</keyword>
<keyword evidence="4 11" id="KW-0378">Hydrolase</keyword>
<keyword evidence="1 11" id="KW-0540">Nuclease</keyword>
<dbReference type="InterPro" id="IPR027417">
    <property type="entry name" value="P-loop_NTPase"/>
</dbReference>
<comment type="similarity">
    <text evidence="11">Belongs to the RecD family.</text>
</comment>
<evidence type="ECO:0000256" key="8">
    <source>
        <dbReference type="ARBA" id="ARBA00023125"/>
    </source>
</evidence>
<evidence type="ECO:0000259" key="12">
    <source>
        <dbReference type="Pfam" id="PF13538"/>
    </source>
</evidence>
<comment type="caution">
    <text evidence="14">The sequence shown here is derived from an EMBL/GenBank/DDBJ whole genome shotgun (WGS) entry which is preliminary data.</text>
</comment>
<organism evidence="14 15">
    <name type="scientific">Rheinheimera baltica</name>
    <dbReference type="NCBI Taxonomy" id="67576"/>
    <lineage>
        <taxon>Bacteria</taxon>
        <taxon>Pseudomonadati</taxon>
        <taxon>Pseudomonadota</taxon>
        <taxon>Gammaproteobacteria</taxon>
        <taxon>Chromatiales</taxon>
        <taxon>Chromatiaceae</taxon>
        <taxon>Rheinheimera</taxon>
    </lineage>
</organism>
<dbReference type="Gene3D" id="1.10.10.1020">
    <property type="entry name" value="RecBCD complex, subunit RecD, N-terminal domain"/>
    <property type="match status" value="1"/>
</dbReference>
<evidence type="ECO:0000256" key="5">
    <source>
        <dbReference type="ARBA" id="ARBA00022806"/>
    </source>
</evidence>
<evidence type="ECO:0000313" key="15">
    <source>
        <dbReference type="Proteomes" id="UP001231109"/>
    </source>
</evidence>
<keyword evidence="10 11" id="KW-0413">Isomerase</keyword>
<evidence type="ECO:0000256" key="9">
    <source>
        <dbReference type="ARBA" id="ARBA00023204"/>
    </source>
</evidence>
<comment type="subunit">
    <text evidence="11">Heterotrimer of RecB, RecC and RecD. All subunits contribute to DNA-binding.</text>
</comment>
<keyword evidence="6 11" id="KW-0269">Exonuclease</keyword>
<sequence length="649" mass="70418">MQIDMFAEPNGVDVNASGVSEKAQHSALTDLSQMQALLQRWGDRRWLRALDVQLPHTLHQLAVEPQPLMWLFTALLCHQYGRGHSCILIDDLLTDPDALLSLPPQNQFLQRFTDKPSVLLAGLTLQQVDAALSSSPWLQGSGAAPLVHADAKLYLNRLYQAEQQVKRGIAARVANVISVSTEVKQALDTLFPAPSAPNTAAADWQKLACAMALQRRFSIITGGPGTGKTTTVVKLLAVLQHSANNRLSIKLAAPTGKAAVRLTESISGALQKLPAAFTQAIPTEVTTLHRLLGALPNRRSFKHHAAAPLTLDVLVVDEASMVDLEMMAALLDALPPQAQLILLGDKDQLSSVEAGSVLGDLCRGADKGGYSVATLNLLQPYTAADLSPWQSEGSVLNQATVMLRHSHRFDANSGIGQLAFAVNRGDTLAVDLFQRFSDIRMLPGNTLATLRDTVVKGYSQYLQCINADNSSRDDWAGAILKAYSQFQLLCALRSGDFGVEGLNQHISQWLMAAGLIQANQQWYVGRPVMMQRNNYSLGLMNGDIGMTLPDPLSQKLRVVFQLADGTVKWVLPSRLSDVDTAFAMTVHKSQGSEFSHCCLVLPPDNSPILTRELLYTGITRAKTQFSLLCPNSALLAQCINTRVSRSSGL</sequence>
<gene>
    <name evidence="11 14" type="primary">recD</name>
    <name evidence="14" type="ORF">ORJ04_03640</name>
</gene>
<dbReference type="GO" id="GO:0008854">
    <property type="term" value="F:exodeoxyribonuclease V activity"/>
    <property type="evidence" value="ECO:0007669"/>
    <property type="project" value="UniProtKB-EC"/>
</dbReference>
<keyword evidence="7 11" id="KW-0067">ATP-binding</keyword>
<feature type="domain" description="UvrD-like helicase C-terminal" evidence="12">
    <location>
        <begin position="581"/>
        <end position="624"/>
    </location>
</feature>
<dbReference type="Gene3D" id="3.40.50.300">
    <property type="entry name" value="P-loop containing nucleotide triphosphate hydrolases"/>
    <property type="match status" value="3"/>
</dbReference>
<evidence type="ECO:0000256" key="11">
    <source>
        <dbReference type="HAMAP-Rule" id="MF_01487"/>
    </source>
</evidence>
<evidence type="ECO:0000256" key="2">
    <source>
        <dbReference type="ARBA" id="ARBA00022741"/>
    </source>
</evidence>
<dbReference type="InterPro" id="IPR006344">
    <property type="entry name" value="RecD"/>
</dbReference>
<accession>A0ABT9HV87</accession>